<accession>A7B426</accession>
<evidence type="ECO:0000313" key="2">
    <source>
        <dbReference type="EMBL" id="EDN77394.1"/>
    </source>
</evidence>
<organism evidence="2 3">
    <name type="scientific">Mediterraneibacter gnavus (strain ATCC 29149 / DSM 114966 / JCM 6515 / VPI C7-9)</name>
    <name type="common">Ruminococcus gnavus</name>
    <dbReference type="NCBI Taxonomy" id="411470"/>
    <lineage>
        <taxon>Bacteria</taxon>
        <taxon>Bacillati</taxon>
        <taxon>Bacillota</taxon>
        <taxon>Clostridia</taxon>
        <taxon>Lachnospirales</taxon>
        <taxon>Lachnospiraceae</taxon>
        <taxon>Mediterraneibacter</taxon>
    </lineage>
</organism>
<dbReference type="Proteomes" id="UP000004410">
    <property type="component" value="Unassembled WGS sequence"/>
</dbReference>
<keyword evidence="1" id="KW-0812">Transmembrane</keyword>
<evidence type="ECO:0000256" key="1">
    <source>
        <dbReference type="SAM" id="Phobius"/>
    </source>
</evidence>
<protein>
    <submittedName>
        <fullName evidence="2">Uncharacterized protein</fullName>
    </submittedName>
</protein>
<dbReference type="EMBL" id="AAYG02000017">
    <property type="protein sequence ID" value="EDN77394.1"/>
    <property type="molecule type" value="Genomic_DNA"/>
</dbReference>
<name>A7B426_MEDG7</name>
<proteinExistence type="predicted"/>
<keyword evidence="1" id="KW-0472">Membrane</keyword>
<dbReference type="PaxDb" id="411470-RUMGNA_02309"/>
<dbReference type="AlphaFoldDB" id="A7B426"/>
<feature type="transmembrane region" description="Helical" evidence="1">
    <location>
        <begin position="7"/>
        <end position="25"/>
    </location>
</feature>
<sequence>MQTRSCGGGGFLCVFLRWFSLFIILPEVSVSNKSTIFFEYYFGS</sequence>
<evidence type="ECO:0000313" key="3">
    <source>
        <dbReference type="Proteomes" id="UP000004410"/>
    </source>
</evidence>
<comment type="caution">
    <text evidence="2">The sequence shown here is derived from an EMBL/GenBank/DDBJ whole genome shotgun (WGS) entry which is preliminary data.</text>
</comment>
<reference evidence="2 3" key="2">
    <citation type="submission" date="2007-06" db="EMBL/GenBank/DDBJ databases">
        <title>Draft genome sequence of Ruminococcus gnavus (ATCC 29149).</title>
        <authorList>
            <person name="Sudarsanam P."/>
            <person name="Ley R."/>
            <person name="Guruge J."/>
            <person name="Turnbaugh P.J."/>
            <person name="Mahowald M."/>
            <person name="Liep D."/>
            <person name="Gordon J."/>
        </authorList>
    </citation>
    <scope>NUCLEOTIDE SEQUENCE [LARGE SCALE GENOMIC DNA]</scope>
    <source>
        <strain evidence="2 3">ATCC 29149</strain>
    </source>
</reference>
<gene>
    <name evidence="2" type="ORF">RUMGNA_02309</name>
</gene>
<keyword evidence="1" id="KW-1133">Transmembrane helix</keyword>
<reference evidence="2 3" key="1">
    <citation type="submission" date="2007-04" db="EMBL/GenBank/DDBJ databases">
        <authorList>
            <person name="Fulton L."/>
            <person name="Clifton S."/>
            <person name="Fulton B."/>
            <person name="Xu J."/>
            <person name="Minx P."/>
            <person name="Pepin K.H."/>
            <person name="Johnson M."/>
            <person name="Thiruvilangam P."/>
            <person name="Bhonagiri V."/>
            <person name="Nash W.E."/>
            <person name="Mardis E.R."/>
            <person name="Wilson R.K."/>
        </authorList>
    </citation>
    <scope>NUCLEOTIDE SEQUENCE [LARGE SCALE GENOMIC DNA]</scope>
    <source>
        <strain evidence="2 3">ATCC 29149</strain>
    </source>
</reference>